<organism evidence="2 3">
    <name type="scientific">Mycoplasmopsis phocirhinis</name>
    <dbReference type="NCBI Taxonomy" id="142650"/>
    <lineage>
        <taxon>Bacteria</taxon>
        <taxon>Bacillati</taxon>
        <taxon>Mycoplasmatota</taxon>
        <taxon>Mycoplasmoidales</taxon>
        <taxon>Metamycoplasmataceae</taxon>
        <taxon>Mycoplasmopsis</taxon>
    </lineage>
</organism>
<dbReference type="InterPro" id="IPR027417">
    <property type="entry name" value="P-loop_NTPase"/>
</dbReference>
<name>A0A4P6MNH5_9BACT</name>
<dbReference type="Proteomes" id="UP000289326">
    <property type="component" value="Chromosome"/>
</dbReference>
<dbReference type="NCBIfam" id="NF045976">
    <property type="entry name" value="MAG1360_fam"/>
    <property type="match status" value="1"/>
</dbReference>
<dbReference type="AlphaFoldDB" id="A0A4P6MNH5"/>
<gene>
    <name evidence="2" type="ORF">EG856_01260</name>
</gene>
<keyword evidence="3" id="KW-1185">Reference proteome</keyword>
<sequence>MSKNKKILTIENLFQPAKNKNYVFIPQLNLFKNTANAFLIIDENTELFKKQFKTIINKKNNIKILYEYNEYKDVVCHSDTKTIDKKISFYNLETPQSSENNISIVREYQRIKRNYQYNIQTIQWLFKILNTYQYQLKTEILSVFETKINSLHTLISDLKRDSQIMSNKFWQIFTQNSTVELNNQILTYIENQKYYNELIMGEFLDLFRTIYNISLNISSRYWKSPEFNTKIDLEKKQKRLQILLKMQKTNKETIKRELYLRDIKSLLKHLIQLKTFKRINCKKTMTSLISWFKKSVIIDQEKYNYFINSPAQTRYIVKQILLKKYIAKLVHKKLLSLRYLEHKDIDELKNNLISRLNLFISNNLSNKNIEQNFNSTKIKKIISNEFWFDFTPYIEISRFNQELFNNQIKNLRNKYRKISQKKLNVFGIENYKEQIKNAKNNLELLNEEFEWKKSLLQSEFKQFNSKHKLINNKIKFIKFYYKTINDYNDKIAQKINNLNINPNFQNDYKQMFQQIENSFNTLKSVAFLFEYLELLREFIFTKFTLSKTNLIKIDLFTKLIQILNSAAFSNNSLTKTFNNISLISRLKMSFLAELKEETQIVFISDDENIKDQNLKSEFLRIVGEIAKKNNLTYTFITNDRSIVEFQNFDNIYVFFDNKLIEFGNKEKIFNNPLHPVFHSWLHNTKGVEFNSHNYIFNECFKYDQQHYLIASNSEIKSLNIDSIYTNLNNIDHDTNENLINELETYSNTKETMIVDLNLIDQIQSSQTMTWEYNMSKINDDEAINTALIDQNSDAY</sequence>
<evidence type="ECO:0000313" key="2">
    <source>
        <dbReference type="EMBL" id="QBF34553.1"/>
    </source>
</evidence>
<dbReference type="Gene3D" id="3.40.50.300">
    <property type="entry name" value="P-loop containing nucleotide triphosphate hydrolases"/>
    <property type="match status" value="1"/>
</dbReference>
<dbReference type="EMBL" id="CP034841">
    <property type="protein sequence ID" value="QBF34553.1"/>
    <property type="molecule type" value="Genomic_DNA"/>
</dbReference>
<evidence type="ECO:0000313" key="3">
    <source>
        <dbReference type="Proteomes" id="UP000289326"/>
    </source>
</evidence>
<evidence type="ECO:0000256" key="1">
    <source>
        <dbReference type="SAM" id="Coils"/>
    </source>
</evidence>
<accession>A0A4P6MNH5</accession>
<dbReference type="SUPFAM" id="SSF52540">
    <property type="entry name" value="P-loop containing nucleoside triphosphate hydrolases"/>
    <property type="match status" value="1"/>
</dbReference>
<feature type="coiled-coil region" evidence="1">
    <location>
        <begin position="401"/>
        <end position="455"/>
    </location>
</feature>
<dbReference type="KEGG" id="mphi:EG856_01260"/>
<dbReference type="RefSeq" id="WP_130429330.1">
    <property type="nucleotide sequence ID" value="NZ_CP034841.1"/>
</dbReference>
<keyword evidence="1" id="KW-0175">Coiled coil</keyword>
<protein>
    <recommendedName>
        <fullName evidence="4">ABC transporter ATP-binding protein</fullName>
    </recommendedName>
</protein>
<reference evidence="2 3" key="1">
    <citation type="submission" date="2019-01" db="EMBL/GenBank/DDBJ databases">
        <title>Complete sequence and annotation of the Mycoplasma phocirhinis strain 852T genome.</title>
        <authorList>
            <person name="Frasca S.Jr."/>
            <person name="Kutish G.F."/>
            <person name="Castellanos Gell J."/>
            <person name="Michaels D.L."/>
            <person name="Brown D.R."/>
        </authorList>
    </citation>
    <scope>NUCLEOTIDE SEQUENCE [LARGE SCALE GENOMIC DNA]</scope>
    <source>
        <strain evidence="2 3">852</strain>
    </source>
</reference>
<dbReference type="OrthoDB" id="396248at2"/>
<evidence type="ECO:0008006" key="4">
    <source>
        <dbReference type="Google" id="ProtNLM"/>
    </source>
</evidence>
<proteinExistence type="predicted"/>